<keyword evidence="9" id="KW-0812">Transmembrane</keyword>
<organism evidence="11 12">
    <name type="scientific">Paenibacillus alvei</name>
    <name type="common">Bacillus alvei</name>
    <dbReference type="NCBI Taxonomy" id="44250"/>
    <lineage>
        <taxon>Bacteria</taxon>
        <taxon>Bacillati</taxon>
        <taxon>Bacillota</taxon>
        <taxon>Bacilli</taxon>
        <taxon>Bacillales</taxon>
        <taxon>Paenibacillaceae</taxon>
        <taxon>Paenibacillus</taxon>
    </lineage>
</organism>
<proteinExistence type="predicted"/>
<dbReference type="CDD" id="cd00082">
    <property type="entry name" value="HisKA"/>
    <property type="match status" value="1"/>
</dbReference>
<dbReference type="SUPFAM" id="SSF47384">
    <property type="entry name" value="Homodimeric domain of signal transducing histidine kinase"/>
    <property type="match status" value="1"/>
</dbReference>
<keyword evidence="6 11" id="KW-0418">Kinase</keyword>
<dbReference type="Pfam" id="PF00512">
    <property type="entry name" value="HisKA"/>
    <property type="match status" value="1"/>
</dbReference>
<dbReference type="InterPro" id="IPR003594">
    <property type="entry name" value="HATPase_dom"/>
</dbReference>
<evidence type="ECO:0000256" key="1">
    <source>
        <dbReference type="ARBA" id="ARBA00000085"/>
    </source>
</evidence>
<feature type="transmembrane region" description="Helical" evidence="9">
    <location>
        <begin position="77"/>
        <end position="97"/>
    </location>
</feature>
<feature type="transmembrane region" description="Helical" evidence="9">
    <location>
        <begin position="133"/>
        <end position="154"/>
    </location>
</feature>
<keyword evidence="9" id="KW-0472">Membrane</keyword>
<evidence type="ECO:0000259" key="10">
    <source>
        <dbReference type="PROSITE" id="PS50109"/>
    </source>
</evidence>
<protein>
    <recommendedName>
        <fullName evidence="2">histidine kinase</fullName>
        <ecNumber evidence="2">2.7.13.3</ecNumber>
    </recommendedName>
</protein>
<dbReference type="SMART" id="SM00388">
    <property type="entry name" value="HisKA"/>
    <property type="match status" value="1"/>
</dbReference>
<feature type="transmembrane region" description="Helical" evidence="9">
    <location>
        <begin position="37"/>
        <end position="56"/>
    </location>
</feature>
<dbReference type="PANTHER" id="PTHR43065:SF46">
    <property type="entry name" value="C4-DICARBOXYLATE TRANSPORT SENSOR PROTEIN DCTB"/>
    <property type="match status" value="1"/>
</dbReference>
<sequence>MYVALKEVLLQSLIACIPAIAYQVCSLKPERVSRAPLVIGLSSAFSMLLCIVFSFYTEMPQPFDFRFLPFMLGVMYGGYRVGLLMIGLYLGMLGFLYQDGHPQKLWSDALIYMIPLLFAFINSFRHSGFRQRVAIILSFSFAGIVLYSLVYGVLLWRHERAIDGSMLLLMLMLGAAFLLTAYLAVYYMEETREKLFLVQGYEIVSTKYREEAEKLNLLIDTTPLGVIAVDAQTNITALNDMMLRSMQNAAPHVTKGDILGRPFRCLLTQVGDFPTLYDGMYRALAGEKMEGVVVKVDEREYVVSTSAIRSETTGAITGAVGMLHDITELSKLRAELGKMDRLSLVGQMAASITHEIRNPMAVIRGFMQLLQEKSPAHLKEYYRIVMEEIDRANSIINDFLALAQNRIVEKEQVHLHDIIRQLSPLLWADANMRGQEIALKLAEDVPIFPVNVKEMKQLILNLSRNAMEAMEAMETGAVLTLETRFVGGRVQLRIQDTGPGIPADIVERLFEPFYTTKSKGTGLGLPLCLSICEQHDGTIEVHTGEDGTVFEAAFRLHQTSLSPVHVPAAAWDSTHAQHPVQLGNIQPDKEEALNQV</sequence>
<evidence type="ECO:0000313" key="11">
    <source>
        <dbReference type="EMBL" id="SYX87455.1"/>
    </source>
</evidence>
<dbReference type="SMART" id="SM00387">
    <property type="entry name" value="HATPase_c"/>
    <property type="match status" value="1"/>
</dbReference>
<evidence type="ECO:0000256" key="5">
    <source>
        <dbReference type="ARBA" id="ARBA00022741"/>
    </source>
</evidence>
<dbReference type="InterPro" id="IPR036097">
    <property type="entry name" value="HisK_dim/P_sf"/>
</dbReference>
<dbReference type="Gene3D" id="3.30.565.10">
    <property type="entry name" value="Histidine kinase-like ATPase, C-terminal domain"/>
    <property type="match status" value="1"/>
</dbReference>
<dbReference type="EMBL" id="LS992241">
    <property type="protein sequence ID" value="SYX87455.1"/>
    <property type="molecule type" value="Genomic_DNA"/>
</dbReference>
<dbReference type="Gene3D" id="1.10.287.130">
    <property type="match status" value="1"/>
</dbReference>
<keyword evidence="8" id="KW-0902">Two-component regulatory system</keyword>
<dbReference type="AlphaFoldDB" id="A0A383RKA8"/>
<evidence type="ECO:0000256" key="6">
    <source>
        <dbReference type="ARBA" id="ARBA00022777"/>
    </source>
</evidence>
<name>A0A383RKA8_PAEAL</name>
<keyword evidence="9" id="KW-1133">Transmembrane helix</keyword>
<dbReference type="Proteomes" id="UP000304148">
    <property type="component" value="Chromosome"/>
</dbReference>
<dbReference type="RefSeq" id="WP_138189053.1">
    <property type="nucleotide sequence ID" value="NZ_LS992241.1"/>
</dbReference>
<dbReference type="InterPro" id="IPR036890">
    <property type="entry name" value="HATPase_C_sf"/>
</dbReference>
<feature type="transmembrane region" description="Helical" evidence="9">
    <location>
        <begin position="166"/>
        <end position="187"/>
    </location>
</feature>
<dbReference type="InterPro" id="IPR005467">
    <property type="entry name" value="His_kinase_dom"/>
</dbReference>
<accession>A0A383RKA8</accession>
<dbReference type="PRINTS" id="PR00344">
    <property type="entry name" value="BCTRLSENSOR"/>
</dbReference>
<evidence type="ECO:0000256" key="9">
    <source>
        <dbReference type="SAM" id="Phobius"/>
    </source>
</evidence>
<evidence type="ECO:0000256" key="3">
    <source>
        <dbReference type="ARBA" id="ARBA00022553"/>
    </source>
</evidence>
<dbReference type="InterPro" id="IPR035965">
    <property type="entry name" value="PAS-like_dom_sf"/>
</dbReference>
<comment type="catalytic activity">
    <reaction evidence="1">
        <text>ATP + protein L-histidine = ADP + protein N-phospho-L-histidine.</text>
        <dbReference type="EC" id="2.7.13.3"/>
    </reaction>
</comment>
<evidence type="ECO:0000256" key="7">
    <source>
        <dbReference type="ARBA" id="ARBA00022840"/>
    </source>
</evidence>
<dbReference type="PROSITE" id="PS50109">
    <property type="entry name" value="HIS_KIN"/>
    <property type="match status" value="1"/>
</dbReference>
<dbReference type="PANTHER" id="PTHR43065">
    <property type="entry name" value="SENSOR HISTIDINE KINASE"/>
    <property type="match status" value="1"/>
</dbReference>
<keyword evidence="3" id="KW-0597">Phosphoprotein</keyword>
<dbReference type="SUPFAM" id="SSF55874">
    <property type="entry name" value="ATPase domain of HSP90 chaperone/DNA topoisomerase II/histidine kinase"/>
    <property type="match status" value="1"/>
</dbReference>
<keyword evidence="7" id="KW-0067">ATP-binding</keyword>
<dbReference type="InterPro" id="IPR004358">
    <property type="entry name" value="Sig_transdc_His_kin-like_C"/>
</dbReference>
<dbReference type="Pfam" id="PF02518">
    <property type="entry name" value="HATPase_c"/>
    <property type="match status" value="1"/>
</dbReference>
<keyword evidence="5" id="KW-0547">Nucleotide-binding</keyword>
<evidence type="ECO:0000256" key="2">
    <source>
        <dbReference type="ARBA" id="ARBA00012438"/>
    </source>
</evidence>
<dbReference type="EC" id="2.7.13.3" evidence="2"/>
<keyword evidence="4" id="KW-0808">Transferase</keyword>
<reference evidence="12" key="1">
    <citation type="submission" date="2018-08" db="EMBL/GenBank/DDBJ databases">
        <authorList>
            <person name="Chevrot R."/>
        </authorList>
    </citation>
    <scope>NUCLEOTIDE SEQUENCE [LARGE SCALE GENOMIC DNA]</scope>
</reference>
<evidence type="ECO:0000256" key="4">
    <source>
        <dbReference type="ARBA" id="ARBA00022679"/>
    </source>
</evidence>
<evidence type="ECO:0000313" key="12">
    <source>
        <dbReference type="Proteomes" id="UP000304148"/>
    </source>
</evidence>
<dbReference type="GO" id="GO:0005524">
    <property type="term" value="F:ATP binding"/>
    <property type="evidence" value="ECO:0007669"/>
    <property type="project" value="UniProtKB-KW"/>
</dbReference>
<feature type="transmembrane region" description="Helical" evidence="9">
    <location>
        <begin position="103"/>
        <end position="121"/>
    </location>
</feature>
<dbReference type="Gene3D" id="3.30.450.20">
    <property type="entry name" value="PAS domain"/>
    <property type="match status" value="1"/>
</dbReference>
<feature type="domain" description="Histidine kinase" evidence="10">
    <location>
        <begin position="351"/>
        <end position="558"/>
    </location>
</feature>
<gene>
    <name evidence="11" type="ORF">PBLR_15885</name>
</gene>
<dbReference type="SUPFAM" id="SSF55785">
    <property type="entry name" value="PYP-like sensor domain (PAS domain)"/>
    <property type="match status" value="1"/>
</dbReference>
<dbReference type="GO" id="GO:0000155">
    <property type="term" value="F:phosphorelay sensor kinase activity"/>
    <property type="evidence" value="ECO:0007669"/>
    <property type="project" value="InterPro"/>
</dbReference>
<dbReference type="InterPro" id="IPR003661">
    <property type="entry name" value="HisK_dim/P_dom"/>
</dbReference>
<evidence type="ECO:0000256" key="8">
    <source>
        <dbReference type="ARBA" id="ARBA00023012"/>
    </source>
</evidence>